<dbReference type="EMBL" id="LAZR01020434">
    <property type="protein sequence ID" value="KKL88895.1"/>
    <property type="molecule type" value="Genomic_DNA"/>
</dbReference>
<proteinExistence type="predicted"/>
<protein>
    <recommendedName>
        <fullName evidence="1">DUF5679 domain-containing protein</fullName>
    </recommendedName>
</protein>
<feature type="domain" description="DUF5679" evidence="1">
    <location>
        <begin position="4"/>
        <end position="43"/>
    </location>
</feature>
<dbReference type="Pfam" id="PF18930">
    <property type="entry name" value="DUF5679"/>
    <property type="match status" value="1"/>
</dbReference>
<reference evidence="2" key="1">
    <citation type="journal article" date="2015" name="Nature">
        <title>Complex archaea that bridge the gap between prokaryotes and eukaryotes.</title>
        <authorList>
            <person name="Spang A."/>
            <person name="Saw J.H."/>
            <person name="Jorgensen S.L."/>
            <person name="Zaremba-Niedzwiedzka K."/>
            <person name="Martijn J."/>
            <person name="Lind A.E."/>
            <person name="van Eijk R."/>
            <person name="Schleper C."/>
            <person name="Guy L."/>
            <person name="Ettema T.J."/>
        </authorList>
    </citation>
    <scope>NUCLEOTIDE SEQUENCE</scope>
</reference>
<gene>
    <name evidence="2" type="ORF">LCGC14_1920130</name>
</gene>
<evidence type="ECO:0000313" key="2">
    <source>
        <dbReference type="EMBL" id="KKL88895.1"/>
    </source>
</evidence>
<evidence type="ECO:0000259" key="1">
    <source>
        <dbReference type="Pfam" id="PF18930"/>
    </source>
</evidence>
<sequence>MQAYCLKCRTKREMRNAQKVTLKNGRPATKGTCPVCNTNMYRIGAGS</sequence>
<dbReference type="AlphaFoldDB" id="A0A0F9I513"/>
<comment type="caution">
    <text evidence="2">The sequence shown here is derived from an EMBL/GenBank/DDBJ whole genome shotgun (WGS) entry which is preliminary data.</text>
</comment>
<organism evidence="2">
    <name type="scientific">marine sediment metagenome</name>
    <dbReference type="NCBI Taxonomy" id="412755"/>
    <lineage>
        <taxon>unclassified sequences</taxon>
        <taxon>metagenomes</taxon>
        <taxon>ecological metagenomes</taxon>
    </lineage>
</organism>
<accession>A0A0F9I513</accession>
<name>A0A0F9I513_9ZZZZ</name>
<dbReference type="InterPro" id="IPR044044">
    <property type="entry name" value="DUF5679"/>
</dbReference>